<keyword evidence="2 6" id="KW-0812">Transmembrane</keyword>
<dbReference type="OrthoDB" id="440553at2759"/>
<sequence length="528" mass="57164">MAPRTAILPDRPEMSSSSSSSSSTTISDPNPDPIPSPPPSSKSRKTRLVLLVSTGAVFSPLSSNIYFPALNSIAAAFSTTSAAMALTITVYLIFQGISPCLWGPLADKYGRRPVFLTTMAVYIAACVGLACSSNYGMLMAFRGLQAAGSASTISLASGLISDVAMSGELGGLMGTFSGVRMCGQAFGPVLGGALSHFLGFRSIFYFLVITATLVFANLVLFLPETLPDITQDGKVQLKGIYRPLAELIWSSRTEEAESEKIGAPEMSKDEEKLSFKLLAKMLAGPFKLLAERDVAVILFFGSIIYASWSMVLASTAPLMKQHHGWSDVIIGLAFMPNGFGCVVASWSTGRFMDRNYKRASERYCAEHGLEKGTKLTQERHPDFQFERARMHGVWWLTGIFVFATALYGWSIRWHPAVPLTLQFFISFSSTAVFNQNSTLMVDLFPGQSASATAIINLTRCLVAAVGVSVIDKLLEHPHIGEAPAFMGLASIVSVSTTLVVLQRVYGSKWRAVRVARWLDEADVRATPI</sequence>
<feature type="transmembrane region" description="Helical" evidence="6">
    <location>
        <begin position="393"/>
        <end position="410"/>
    </location>
</feature>
<protein>
    <submittedName>
        <fullName evidence="8">MFS general substrate transporter</fullName>
    </submittedName>
</protein>
<feature type="transmembrane region" description="Helical" evidence="6">
    <location>
        <begin position="294"/>
        <end position="316"/>
    </location>
</feature>
<dbReference type="EMBL" id="ML977138">
    <property type="protein sequence ID" value="KAF1991953.1"/>
    <property type="molecule type" value="Genomic_DNA"/>
</dbReference>
<evidence type="ECO:0000256" key="2">
    <source>
        <dbReference type="ARBA" id="ARBA00022692"/>
    </source>
</evidence>
<dbReference type="PANTHER" id="PTHR23502">
    <property type="entry name" value="MAJOR FACILITATOR SUPERFAMILY"/>
    <property type="match status" value="1"/>
</dbReference>
<feature type="transmembrane region" description="Helical" evidence="6">
    <location>
        <begin position="73"/>
        <end position="94"/>
    </location>
</feature>
<evidence type="ECO:0000256" key="4">
    <source>
        <dbReference type="ARBA" id="ARBA00023136"/>
    </source>
</evidence>
<dbReference type="SUPFAM" id="SSF103473">
    <property type="entry name" value="MFS general substrate transporter"/>
    <property type="match status" value="1"/>
</dbReference>
<evidence type="ECO:0000313" key="8">
    <source>
        <dbReference type="EMBL" id="KAF1991953.1"/>
    </source>
</evidence>
<evidence type="ECO:0000313" key="9">
    <source>
        <dbReference type="Proteomes" id="UP000800041"/>
    </source>
</evidence>
<feature type="transmembrane region" description="Helical" evidence="6">
    <location>
        <begin position="482"/>
        <end position="501"/>
    </location>
</feature>
<dbReference type="Gene3D" id="1.20.1720.10">
    <property type="entry name" value="Multidrug resistance protein D"/>
    <property type="match status" value="1"/>
</dbReference>
<feature type="compositionally biased region" description="Pro residues" evidence="5">
    <location>
        <begin position="30"/>
        <end position="40"/>
    </location>
</feature>
<dbReference type="Pfam" id="PF07690">
    <property type="entry name" value="MFS_1"/>
    <property type="match status" value="1"/>
</dbReference>
<evidence type="ECO:0000256" key="5">
    <source>
        <dbReference type="SAM" id="MobiDB-lite"/>
    </source>
</evidence>
<feature type="region of interest" description="Disordered" evidence="5">
    <location>
        <begin position="1"/>
        <end position="43"/>
    </location>
</feature>
<dbReference type="PROSITE" id="PS50850">
    <property type="entry name" value="MFS"/>
    <property type="match status" value="1"/>
</dbReference>
<dbReference type="GO" id="GO:0022857">
    <property type="term" value="F:transmembrane transporter activity"/>
    <property type="evidence" value="ECO:0007669"/>
    <property type="project" value="InterPro"/>
</dbReference>
<dbReference type="Gene3D" id="1.20.1250.20">
    <property type="entry name" value="MFS general substrate transporter like domains"/>
    <property type="match status" value="1"/>
</dbReference>
<dbReference type="PANTHER" id="PTHR23502:SF26">
    <property type="entry name" value="MAJOR FACILITATOR SUPERFAMILY (MFS) PROFILE DOMAIN-CONTAINING PROTEIN"/>
    <property type="match status" value="1"/>
</dbReference>
<keyword evidence="3 6" id="KW-1133">Transmembrane helix</keyword>
<feature type="transmembrane region" description="Helical" evidence="6">
    <location>
        <begin position="114"/>
        <end position="135"/>
    </location>
</feature>
<name>A0A6G1HFJ7_9PEZI</name>
<comment type="subcellular location">
    <subcellularLocation>
        <location evidence="1">Membrane</location>
        <topology evidence="1">Multi-pass membrane protein</topology>
    </subcellularLocation>
</comment>
<accession>A0A6G1HFJ7</accession>
<evidence type="ECO:0000259" key="7">
    <source>
        <dbReference type="PROSITE" id="PS50850"/>
    </source>
</evidence>
<dbReference type="InterPro" id="IPR011701">
    <property type="entry name" value="MFS"/>
</dbReference>
<feature type="compositionally biased region" description="Low complexity" evidence="5">
    <location>
        <begin position="15"/>
        <end position="29"/>
    </location>
</feature>
<evidence type="ECO:0000256" key="6">
    <source>
        <dbReference type="SAM" id="Phobius"/>
    </source>
</evidence>
<keyword evidence="4 6" id="KW-0472">Membrane</keyword>
<organism evidence="8 9">
    <name type="scientific">Aulographum hederae CBS 113979</name>
    <dbReference type="NCBI Taxonomy" id="1176131"/>
    <lineage>
        <taxon>Eukaryota</taxon>
        <taxon>Fungi</taxon>
        <taxon>Dikarya</taxon>
        <taxon>Ascomycota</taxon>
        <taxon>Pezizomycotina</taxon>
        <taxon>Dothideomycetes</taxon>
        <taxon>Pleosporomycetidae</taxon>
        <taxon>Aulographales</taxon>
        <taxon>Aulographaceae</taxon>
    </lineage>
</organism>
<evidence type="ECO:0000256" key="3">
    <source>
        <dbReference type="ARBA" id="ARBA00022989"/>
    </source>
</evidence>
<feature type="transmembrane region" description="Helical" evidence="6">
    <location>
        <begin position="48"/>
        <end position="67"/>
    </location>
</feature>
<dbReference type="GO" id="GO:0005886">
    <property type="term" value="C:plasma membrane"/>
    <property type="evidence" value="ECO:0007669"/>
    <property type="project" value="TreeGrafter"/>
</dbReference>
<keyword evidence="9" id="KW-1185">Reference proteome</keyword>
<proteinExistence type="predicted"/>
<feature type="transmembrane region" description="Helical" evidence="6">
    <location>
        <begin position="328"/>
        <end position="348"/>
    </location>
</feature>
<dbReference type="Proteomes" id="UP000800041">
    <property type="component" value="Unassembled WGS sequence"/>
</dbReference>
<feature type="domain" description="Major facilitator superfamily (MFS) profile" evidence="7">
    <location>
        <begin position="48"/>
        <end position="505"/>
    </location>
</feature>
<feature type="transmembrane region" description="Helical" evidence="6">
    <location>
        <begin position="203"/>
        <end position="222"/>
    </location>
</feature>
<dbReference type="AlphaFoldDB" id="A0A6G1HFJ7"/>
<gene>
    <name evidence="8" type="ORF">K402DRAFT_443424</name>
</gene>
<dbReference type="InterPro" id="IPR036259">
    <property type="entry name" value="MFS_trans_sf"/>
</dbReference>
<reference evidence="8" key="1">
    <citation type="journal article" date="2020" name="Stud. Mycol.">
        <title>101 Dothideomycetes genomes: a test case for predicting lifestyles and emergence of pathogens.</title>
        <authorList>
            <person name="Haridas S."/>
            <person name="Albert R."/>
            <person name="Binder M."/>
            <person name="Bloem J."/>
            <person name="Labutti K."/>
            <person name="Salamov A."/>
            <person name="Andreopoulos B."/>
            <person name="Baker S."/>
            <person name="Barry K."/>
            <person name="Bills G."/>
            <person name="Bluhm B."/>
            <person name="Cannon C."/>
            <person name="Castanera R."/>
            <person name="Culley D."/>
            <person name="Daum C."/>
            <person name="Ezra D."/>
            <person name="Gonzalez J."/>
            <person name="Henrissat B."/>
            <person name="Kuo A."/>
            <person name="Liang C."/>
            <person name="Lipzen A."/>
            <person name="Lutzoni F."/>
            <person name="Magnuson J."/>
            <person name="Mondo S."/>
            <person name="Nolan M."/>
            <person name="Ohm R."/>
            <person name="Pangilinan J."/>
            <person name="Park H.-J."/>
            <person name="Ramirez L."/>
            <person name="Alfaro M."/>
            <person name="Sun H."/>
            <person name="Tritt A."/>
            <person name="Yoshinaga Y."/>
            <person name="Zwiers L.-H."/>
            <person name="Turgeon B."/>
            <person name="Goodwin S."/>
            <person name="Spatafora J."/>
            <person name="Crous P."/>
            <person name="Grigoriev I."/>
        </authorList>
    </citation>
    <scope>NUCLEOTIDE SEQUENCE</scope>
    <source>
        <strain evidence="8">CBS 113979</strain>
    </source>
</reference>
<dbReference type="InterPro" id="IPR020846">
    <property type="entry name" value="MFS_dom"/>
</dbReference>
<evidence type="ECO:0000256" key="1">
    <source>
        <dbReference type="ARBA" id="ARBA00004141"/>
    </source>
</evidence>